<evidence type="ECO:0000259" key="12">
    <source>
        <dbReference type="PROSITE" id="PS51462"/>
    </source>
</evidence>
<dbReference type="AlphaFoldDB" id="A0A1G2CK18"/>
<keyword evidence="7" id="KW-0378">Hydrolase</keyword>
<keyword evidence="3" id="KW-0515">Mutator protein</keyword>
<dbReference type="GO" id="GO:0006260">
    <property type="term" value="P:DNA replication"/>
    <property type="evidence" value="ECO:0007669"/>
    <property type="project" value="UniProtKB-KW"/>
</dbReference>
<gene>
    <name evidence="13" type="ORF">A3A43_02725</name>
</gene>
<sequence length="164" mass="19267">MPKNERLHEVVITAIVVKDGRFLITKRSMKEKRFPGFWTVPGGKLETDDYIHMPKETEHYWYNVLEKVLRKEVRDEVGLEIRNIEYLTSLARIHEDKNPSLVISCVADYASGDIRLQEGEADEHAWVTLEEAKQYQLIDGILDELAMAEKKRLGHKMEWKRMKN</sequence>
<evidence type="ECO:0000256" key="6">
    <source>
        <dbReference type="ARBA" id="ARBA00022763"/>
    </source>
</evidence>
<dbReference type="PANTHER" id="PTHR47707">
    <property type="entry name" value="8-OXO-DGTP DIPHOSPHATASE"/>
    <property type="match status" value="1"/>
</dbReference>
<evidence type="ECO:0000313" key="13">
    <source>
        <dbReference type="EMBL" id="OGZ00768.1"/>
    </source>
</evidence>
<evidence type="ECO:0000256" key="10">
    <source>
        <dbReference type="ARBA" id="ARBA00035861"/>
    </source>
</evidence>
<comment type="catalytic activity">
    <reaction evidence="10">
        <text>8-oxo-dGTP + H2O = 8-oxo-dGMP + diphosphate + H(+)</text>
        <dbReference type="Rhea" id="RHEA:31575"/>
        <dbReference type="ChEBI" id="CHEBI:15377"/>
        <dbReference type="ChEBI" id="CHEBI:15378"/>
        <dbReference type="ChEBI" id="CHEBI:33019"/>
        <dbReference type="ChEBI" id="CHEBI:63224"/>
        <dbReference type="ChEBI" id="CHEBI:77896"/>
        <dbReference type="EC" id="3.6.1.55"/>
    </reaction>
</comment>
<name>A0A1G2CK18_9BACT</name>
<keyword evidence="8" id="KW-0460">Magnesium</keyword>
<evidence type="ECO:0000313" key="14">
    <source>
        <dbReference type="Proteomes" id="UP000178495"/>
    </source>
</evidence>
<feature type="domain" description="Nudix hydrolase" evidence="12">
    <location>
        <begin position="6"/>
        <end position="150"/>
    </location>
</feature>
<keyword evidence="6" id="KW-0227">DNA damage</keyword>
<dbReference type="Proteomes" id="UP000178495">
    <property type="component" value="Unassembled WGS sequence"/>
</dbReference>
<dbReference type="PROSITE" id="PS51462">
    <property type="entry name" value="NUDIX"/>
    <property type="match status" value="1"/>
</dbReference>
<keyword evidence="9" id="KW-0234">DNA repair</keyword>
<evidence type="ECO:0000256" key="2">
    <source>
        <dbReference type="ARBA" id="ARBA00005582"/>
    </source>
</evidence>
<dbReference type="EC" id="3.6.1.55" evidence="11"/>
<dbReference type="InterPro" id="IPR015797">
    <property type="entry name" value="NUDIX_hydrolase-like_dom_sf"/>
</dbReference>
<comment type="caution">
    <text evidence="13">The sequence shown here is derived from an EMBL/GenBank/DDBJ whole genome shotgun (WGS) entry which is preliminary data.</text>
</comment>
<evidence type="ECO:0000256" key="9">
    <source>
        <dbReference type="ARBA" id="ARBA00023204"/>
    </source>
</evidence>
<organism evidence="13 14">
    <name type="scientific">Candidatus Liptonbacteria bacterium RIFCSPLOWO2_01_FULL_56_20</name>
    <dbReference type="NCBI Taxonomy" id="1798652"/>
    <lineage>
        <taxon>Bacteria</taxon>
        <taxon>Candidatus Liptoniibacteriota</taxon>
    </lineage>
</organism>
<evidence type="ECO:0000256" key="3">
    <source>
        <dbReference type="ARBA" id="ARBA00022457"/>
    </source>
</evidence>
<protein>
    <recommendedName>
        <fullName evidence="11">8-oxo-dGTP diphosphatase</fullName>
        <ecNumber evidence="11">3.6.1.55</ecNumber>
    </recommendedName>
</protein>
<dbReference type="STRING" id="1798652.A3A43_02725"/>
<dbReference type="GO" id="GO:0046872">
    <property type="term" value="F:metal ion binding"/>
    <property type="evidence" value="ECO:0007669"/>
    <property type="project" value="UniProtKB-KW"/>
</dbReference>
<comment type="cofactor">
    <cofactor evidence="1">
        <name>Mg(2+)</name>
        <dbReference type="ChEBI" id="CHEBI:18420"/>
    </cofactor>
</comment>
<dbReference type="GO" id="GO:0035539">
    <property type="term" value="F:8-oxo-7,8-dihydrodeoxyguanosine triphosphate pyrophosphatase activity"/>
    <property type="evidence" value="ECO:0007669"/>
    <property type="project" value="UniProtKB-EC"/>
</dbReference>
<accession>A0A1G2CK18</accession>
<reference evidence="13 14" key="1">
    <citation type="journal article" date="2016" name="Nat. Commun.">
        <title>Thousands of microbial genomes shed light on interconnected biogeochemical processes in an aquifer system.</title>
        <authorList>
            <person name="Anantharaman K."/>
            <person name="Brown C.T."/>
            <person name="Hug L.A."/>
            <person name="Sharon I."/>
            <person name="Castelle C.J."/>
            <person name="Probst A.J."/>
            <person name="Thomas B.C."/>
            <person name="Singh A."/>
            <person name="Wilkins M.J."/>
            <person name="Karaoz U."/>
            <person name="Brodie E.L."/>
            <person name="Williams K.H."/>
            <person name="Hubbard S.S."/>
            <person name="Banfield J.F."/>
        </authorList>
    </citation>
    <scope>NUCLEOTIDE SEQUENCE [LARGE SCALE GENOMIC DNA]</scope>
</reference>
<evidence type="ECO:0000256" key="11">
    <source>
        <dbReference type="ARBA" id="ARBA00038905"/>
    </source>
</evidence>
<dbReference type="Pfam" id="PF00293">
    <property type="entry name" value="NUDIX"/>
    <property type="match status" value="1"/>
</dbReference>
<comment type="similarity">
    <text evidence="2">Belongs to the Nudix hydrolase family.</text>
</comment>
<dbReference type="GO" id="GO:0044716">
    <property type="term" value="F:8-oxo-GDP phosphatase activity"/>
    <property type="evidence" value="ECO:0007669"/>
    <property type="project" value="TreeGrafter"/>
</dbReference>
<dbReference type="EMBL" id="MHLC01000027">
    <property type="protein sequence ID" value="OGZ00768.1"/>
    <property type="molecule type" value="Genomic_DNA"/>
</dbReference>
<evidence type="ECO:0000256" key="7">
    <source>
        <dbReference type="ARBA" id="ARBA00022801"/>
    </source>
</evidence>
<evidence type="ECO:0000256" key="4">
    <source>
        <dbReference type="ARBA" id="ARBA00022705"/>
    </source>
</evidence>
<dbReference type="GO" id="GO:0044715">
    <property type="term" value="F:8-oxo-dGDP phosphatase activity"/>
    <property type="evidence" value="ECO:0007669"/>
    <property type="project" value="TreeGrafter"/>
</dbReference>
<keyword evidence="4" id="KW-0235">DNA replication</keyword>
<dbReference type="GO" id="GO:0008413">
    <property type="term" value="F:8-oxo-7,8-dihydroguanosine triphosphate pyrophosphatase activity"/>
    <property type="evidence" value="ECO:0007669"/>
    <property type="project" value="TreeGrafter"/>
</dbReference>
<evidence type="ECO:0000256" key="1">
    <source>
        <dbReference type="ARBA" id="ARBA00001946"/>
    </source>
</evidence>
<proteinExistence type="inferred from homology"/>
<dbReference type="InterPro" id="IPR047127">
    <property type="entry name" value="MutT-like"/>
</dbReference>
<dbReference type="GO" id="GO:0006281">
    <property type="term" value="P:DNA repair"/>
    <property type="evidence" value="ECO:0007669"/>
    <property type="project" value="UniProtKB-KW"/>
</dbReference>
<dbReference type="InterPro" id="IPR000086">
    <property type="entry name" value="NUDIX_hydrolase_dom"/>
</dbReference>
<dbReference type="SUPFAM" id="SSF55811">
    <property type="entry name" value="Nudix"/>
    <property type="match status" value="1"/>
</dbReference>
<dbReference type="PANTHER" id="PTHR47707:SF1">
    <property type="entry name" value="NUDIX HYDROLASE FAMILY PROTEIN"/>
    <property type="match status" value="1"/>
</dbReference>
<evidence type="ECO:0000256" key="8">
    <source>
        <dbReference type="ARBA" id="ARBA00022842"/>
    </source>
</evidence>
<evidence type="ECO:0000256" key="5">
    <source>
        <dbReference type="ARBA" id="ARBA00022723"/>
    </source>
</evidence>
<keyword evidence="5" id="KW-0479">Metal-binding</keyword>
<dbReference type="Gene3D" id="3.90.79.10">
    <property type="entry name" value="Nucleoside Triphosphate Pyrophosphohydrolase"/>
    <property type="match status" value="1"/>
</dbReference>